<evidence type="ECO:0000256" key="7">
    <source>
        <dbReference type="ARBA" id="ARBA00022801"/>
    </source>
</evidence>
<keyword evidence="9" id="KW-0479">Metal-binding</keyword>
<evidence type="ECO:0000256" key="5">
    <source>
        <dbReference type="ARBA" id="ARBA00022722"/>
    </source>
</evidence>
<dbReference type="SUPFAM" id="SSF54768">
    <property type="entry name" value="dsRNA-binding domain-like"/>
    <property type="match status" value="1"/>
</dbReference>
<dbReference type="SUPFAM" id="SSF69065">
    <property type="entry name" value="RNase III domain-like"/>
    <property type="match status" value="1"/>
</dbReference>
<dbReference type="InterPro" id="IPR011907">
    <property type="entry name" value="RNase_III"/>
</dbReference>
<dbReference type="Pfam" id="PF14622">
    <property type="entry name" value="Ribonucleas_3_3"/>
    <property type="match status" value="1"/>
</dbReference>
<keyword evidence="3 9" id="KW-0698">rRNA processing</keyword>
<dbReference type="GO" id="GO:0005737">
    <property type="term" value="C:cytoplasm"/>
    <property type="evidence" value="ECO:0007669"/>
    <property type="project" value="UniProtKB-SubCell"/>
</dbReference>
<dbReference type="InterPro" id="IPR014720">
    <property type="entry name" value="dsRBD_dom"/>
</dbReference>
<dbReference type="EC" id="3.1.26.3" evidence="9"/>
<keyword evidence="6 9" id="KW-0255">Endonuclease</keyword>
<dbReference type="NCBIfam" id="TIGR02191">
    <property type="entry name" value="RNaseIII"/>
    <property type="match status" value="1"/>
</dbReference>
<keyword evidence="9" id="KW-0699">rRNA-binding</keyword>
<comment type="catalytic activity">
    <reaction evidence="1 9">
        <text>Endonucleolytic cleavage to 5'-phosphomonoester.</text>
        <dbReference type="EC" id="3.1.26.3"/>
    </reaction>
</comment>
<feature type="binding site" evidence="9">
    <location>
        <position position="62"/>
    </location>
    <ligand>
        <name>Mg(2+)</name>
        <dbReference type="ChEBI" id="CHEBI:18420"/>
    </ligand>
</feature>
<comment type="subcellular location">
    <subcellularLocation>
        <location evidence="9">Cytoplasm</location>
    </subcellularLocation>
</comment>
<sequence length="263" mass="30205">MIDFLLRPWRCNFGPDKEFYRAIDGLFGFVPHNIELYKLALIHKSASLVLEDGRQINNERLEYLGDAVIEAVTSDYLYIEFPDRDEGFMTKLRSKIVSRQSLNAIARQIGLDRYVILDGSSNTLAQKHIFGDAFEAMMGAIYLDQGYNFVNRLLINRLFREHLSLEELTESENDFKSRLIEWCQKNHHTIRFRTTRQENSAANHPLFRSTALIDNMEVGHGSGESKKEAEQQAAYSVSQSFSDETCAALLDKVDRLRLGGESR</sequence>
<dbReference type="GO" id="GO:0019843">
    <property type="term" value="F:rRNA binding"/>
    <property type="evidence" value="ECO:0007669"/>
    <property type="project" value="UniProtKB-KW"/>
</dbReference>
<dbReference type="PANTHER" id="PTHR11207:SF0">
    <property type="entry name" value="RIBONUCLEASE 3"/>
    <property type="match status" value="1"/>
</dbReference>
<dbReference type="GO" id="GO:0004525">
    <property type="term" value="F:ribonuclease III activity"/>
    <property type="evidence" value="ECO:0007669"/>
    <property type="project" value="UniProtKB-UniRule"/>
</dbReference>
<keyword evidence="7 9" id="KW-0378">Hydrolase</keyword>
<evidence type="ECO:0000256" key="1">
    <source>
        <dbReference type="ARBA" id="ARBA00000109"/>
    </source>
</evidence>
<dbReference type="GO" id="GO:0006397">
    <property type="term" value="P:mRNA processing"/>
    <property type="evidence" value="ECO:0007669"/>
    <property type="project" value="UniProtKB-UniRule"/>
</dbReference>
<dbReference type="Gene3D" id="3.30.160.20">
    <property type="match status" value="1"/>
</dbReference>
<dbReference type="Pfam" id="PF00035">
    <property type="entry name" value="dsrm"/>
    <property type="match status" value="1"/>
</dbReference>
<feature type="active site" evidence="9">
    <location>
        <position position="66"/>
    </location>
</feature>
<keyword evidence="5 9" id="KW-0540">Nuclease</keyword>
<keyword evidence="8 9" id="KW-0694">RNA-binding</keyword>
<proteinExistence type="inferred from homology"/>
<reference evidence="11" key="1">
    <citation type="submission" date="2019-06" db="EMBL/GenBank/DDBJ databases">
        <title>Alistipes onderdonkii subsp. vulgaris subsp. nov., Alistipes dispar sp. nov. and Alistipes communis sp. nov., isolated from human faeces, and creation of Alistipes onderdonkii subsp. onderdonkii subsp. nov.</title>
        <authorList>
            <person name="Sakamoto M."/>
            <person name="Ikeyama N."/>
            <person name="Ogata Y."/>
            <person name="Suda W."/>
            <person name="Iino T."/>
            <person name="Hattori M."/>
            <person name="Ohkuma M."/>
        </authorList>
    </citation>
    <scope>NUCLEOTIDE SEQUENCE [LARGE SCALE GENOMIC DNA]</scope>
    <source>
        <strain evidence="11">5CBH24</strain>
    </source>
</reference>
<dbReference type="GeneID" id="78341001"/>
<dbReference type="SMART" id="SM00535">
    <property type="entry name" value="RIBOc"/>
    <property type="match status" value="1"/>
</dbReference>
<dbReference type="SMART" id="SM00358">
    <property type="entry name" value="DSRM"/>
    <property type="match status" value="1"/>
</dbReference>
<comment type="similarity">
    <text evidence="2">Belongs to the ribonuclease III family.</text>
</comment>
<evidence type="ECO:0000256" key="2">
    <source>
        <dbReference type="ARBA" id="ARBA00010183"/>
    </source>
</evidence>
<accession>A0A4Y1WQK7</accession>
<comment type="cofactor">
    <cofactor evidence="9">
        <name>Mg(2+)</name>
        <dbReference type="ChEBI" id="CHEBI:18420"/>
    </cofactor>
</comment>
<dbReference type="KEGG" id="acou:A5CBH24_02780"/>
<dbReference type="Gene3D" id="1.10.1520.10">
    <property type="entry name" value="Ribonuclease III domain"/>
    <property type="match status" value="1"/>
</dbReference>
<dbReference type="InterPro" id="IPR036389">
    <property type="entry name" value="RNase_III_sf"/>
</dbReference>
<evidence type="ECO:0000256" key="9">
    <source>
        <dbReference type="HAMAP-Rule" id="MF_00104"/>
    </source>
</evidence>
<dbReference type="Proteomes" id="UP000318946">
    <property type="component" value="Chromosome"/>
</dbReference>
<dbReference type="CDD" id="cd00593">
    <property type="entry name" value="RIBOc"/>
    <property type="match status" value="1"/>
</dbReference>
<feature type="binding site" evidence="9">
    <location>
        <position position="135"/>
    </location>
    <ligand>
        <name>Mg(2+)</name>
        <dbReference type="ChEBI" id="CHEBI:18420"/>
    </ligand>
</feature>
<dbReference type="CDD" id="cd10845">
    <property type="entry name" value="DSRM_RNAse_III_family"/>
    <property type="match status" value="1"/>
</dbReference>
<keyword evidence="4 9" id="KW-0507">mRNA processing</keyword>
<dbReference type="PROSITE" id="PS50142">
    <property type="entry name" value="RNASE_3_2"/>
    <property type="match status" value="1"/>
</dbReference>
<dbReference type="InterPro" id="IPR000999">
    <property type="entry name" value="RNase_III_dom"/>
</dbReference>
<dbReference type="AlphaFoldDB" id="A0A4Y1XRE9"/>
<keyword evidence="9" id="KW-0963">Cytoplasm</keyword>
<comment type="function">
    <text evidence="9">Digests double-stranded RNA. Involved in the processing of primary rRNA transcript to yield the immediate precursors to the large and small rRNAs (23S and 16S). Processes some mRNAs, and tRNAs when they are encoded in the rRNA operon. Processes pre-crRNA and tracrRNA of type II CRISPR loci if present in the organism.</text>
</comment>
<protein>
    <recommendedName>
        <fullName evidence="9">Ribonuclease 3</fullName>
        <ecNumber evidence="9">3.1.26.3</ecNumber>
    </recommendedName>
    <alternativeName>
        <fullName evidence="9">Ribonuclease III</fullName>
        <shortName evidence="9">RNase III</shortName>
    </alternativeName>
</protein>
<dbReference type="GO" id="GO:0006364">
    <property type="term" value="P:rRNA processing"/>
    <property type="evidence" value="ECO:0007669"/>
    <property type="project" value="UniProtKB-UniRule"/>
</dbReference>
<evidence type="ECO:0000256" key="8">
    <source>
        <dbReference type="ARBA" id="ARBA00022884"/>
    </source>
</evidence>
<dbReference type="GO" id="GO:0010468">
    <property type="term" value="P:regulation of gene expression"/>
    <property type="evidence" value="ECO:0007669"/>
    <property type="project" value="TreeGrafter"/>
</dbReference>
<dbReference type="GO" id="GO:0046872">
    <property type="term" value="F:metal ion binding"/>
    <property type="evidence" value="ECO:0007669"/>
    <property type="project" value="UniProtKB-KW"/>
</dbReference>
<dbReference type="PANTHER" id="PTHR11207">
    <property type="entry name" value="RIBONUCLEASE III"/>
    <property type="match status" value="1"/>
</dbReference>
<evidence type="ECO:0000313" key="11">
    <source>
        <dbReference type="Proteomes" id="UP000318946"/>
    </source>
</evidence>
<keyword evidence="9" id="KW-0460">Magnesium</keyword>
<dbReference type="PROSITE" id="PS50137">
    <property type="entry name" value="DS_RBD"/>
    <property type="match status" value="1"/>
</dbReference>
<evidence type="ECO:0000256" key="4">
    <source>
        <dbReference type="ARBA" id="ARBA00022664"/>
    </source>
</evidence>
<accession>A0A4Y1XRE9</accession>
<name>A0A4Y1XRE9_9BACT</name>
<evidence type="ECO:0000256" key="3">
    <source>
        <dbReference type="ARBA" id="ARBA00022552"/>
    </source>
</evidence>
<comment type="subunit">
    <text evidence="9">Homodimer.</text>
</comment>
<dbReference type="RefSeq" id="WP_019131133.1">
    <property type="nucleotide sequence ID" value="NZ_AP019735.1"/>
</dbReference>
<keyword evidence="9" id="KW-0819">tRNA processing</keyword>
<evidence type="ECO:0000313" key="10">
    <source>
        <dbReference type="EMBL" id="BBL02965.1"/>
    </source>
</evidence>
<dbReference type="EMBL" id="AP019735">
    <property type="protein sequence ID" value="BBL02965.1"/>
    <property type="molecule type" value="Genomic_DNA"/>
</dbReference>
<keyword evidence="11" id="KW-1185">Reference proteome</keyword>
<dbReference type="PROSITE" id="PS00517">
    <property type="entry name" value="RNASE_3_1"/>
    <property type="match status" value="1"/>
</dbReference>
<dbReference type="FunFam" id="1.10.1520.10:FF:000001">
    <property type="entry name" value="Ribonuclease 3"/>
    <property type="match status" value="1"/>
</dbReference>
<gene>
    <name evidence="9 10" type="primary">rnc</name>
    <name evidence="10" type="ORF">A5CBH24_02780</name>
</gene>
<dbReference type="GO" id="GO:0003725">
    <property type="term" value="F:double-stranded RNA binding"/>
    <property type="evidence" value="ECO:0007669"/>
    <property type="project" value="TreeGrafter"/>
</dbReference>
<evidence type="ECO:0000256" key="6">
    <source>
        <dbReference type="ARBA" id="ARBA00022759"/>
    </source>
</evidence>
<dbReference type="GO" id="GO:0008033">
    <property type="term" value="P:tRNA processing"/>
    <property type="evidence" value="ECO:0007669"/>
    <property type="project" value="UniProtKB-KW"/>
</dbReference>
<feature type="active site" evidence="9">
    <location>
        <position position="135"/>
    </location>
</feature>
<feature type="binding site" evidence="9">
    <location>
        <position position="132"/>
    </location>
    <ligand>
        <name>Mg(2+)</name>
        <dbReference type="ChEBI" id="CHEBI:18420"/>
    </ligand>
</feature>
<organism evidence="10 11">
    <name type="scientific">Alistipes communis</name>
    <dbReference type="NCBI Taxonomy" id="2585118"/>
    <lineage>
        <taxon>Bacteria</taxon>
        <taxon>Pseudomonadati</taxon>
        <taxon>Bacteroidota</taxon>
        <taxon>Bacteroidia</taxon>
        <taxon>Bacteroidales</taxon>
        <taxon>Rikenellaceae</taxon>
        <taxon>Alistipes</taxon>
    </lineage>
</organism>
<dbReference type="HAMAP" id="MF_00104">
    <property type="entry name" value="RNase_III"/>
    <property type="match status" value="1"/>
</dbReference>